<evidence type="ECO:0000313" key="1">
    <source>
        <dbReference type="EMBL" id="TYS52592.1"/>
    </source>
</evidence>
<organism evidence="1 2">
    <name type="scientific">Rossellomorea marisflavi</name>
    <dbReference type="NCBI Taxonomy" id="189381"/>
    <lineage>
        <taxon>Bacteria</taxon>
        <taxon>Bacillati</taxon>
        <taxon>Bacillota</taxon>
        <taxon>Bacilli</taxon>
        <taxon>Bacillales</taxon>
        <taxon>Bacillaceae</taxon>
        <taxon>Rossellomorea</taxon>
    </lineage>
</organism>
<reference evidence="1 2" key="1">
    <citation type="submission" date="2019-08" db="EMBL/GenBank/DDBJ databases">
        <title>Bacillus genomes from the desert of Cuatro Cienegas, Coahuila.</title>
        <authorList>
            <person name="Olmedo-Alvarez G."/>
        </authorList>
    </citation>
    <scope>NUCLEOTIDE SEQUENCE [LARGE SCALE GENOMIC DNA]</scope>
    <source>
        <strain evidence="1 2">CH108_3D</strain>
    </source>
</reference>
<protein>
    <recommendedName>
        <fullName evidence="3">WGR domain-containing protein</fullName>
    </recommendedName>
</protein>
<accession>A0A5D4RSR4</accession>
<proteinExistence type="predicted"/>
<evidence type="ECO:0000313" key="2">
    <source>
        <dbReference type="Proteomes" id="UP000322997"/>
    </source>
</evidence>
<sequence length="179" mass="20811">MIKMIKQTDEDTFYWEIWEEEEDQELLEHFGVVGDQGESRRFALPTGEDAEVWMEEIAEEKKESEGYEYLDEEELHELVIQYSYEEDQIEEALERRHAVEELMNECLGWTGNGHCDGGDIGSGTTNIFTYVVHVERAVKSSLEDLQENDLIEGVKLAYANRDNEEYEALYPKGAPFELI</sequence>
<name>A0A5D4RSR4_9BACI</name>
<evidence type="ECO:0008006" key="3">
    <source>
        <dbReference type="Google" id="ProtNLM"/>
    </source>
</evidence>
<dbReference type="Proteomes" id="UP000322997">
    <property type="component" value="Unassembled WGS sequence"/>
</dbReference>
<gene>
    <name evidence="1" type="ORF">FZC83_17175</name>
</gene>
<dbReference type="EMBL" id="VTEQ01000005">
    <property type="protein sequence ID" value="TYS52592.1"/>
    <property type="molecule type" value="Genomic_DNA"/>
</dbReference>
<comment type="caution">
    <text evidence="1">The sequence shown here is derived from an EMBL/GenBank/DDBJ whole genome shotgun (WGS) entry which is preliminary data.</text>
</comment>
<dbReference type="AlphaFoldDB" id="A0A5D4RSR4"/>